<dbReference type="AlphaFoldDB" id="A0AAP0RYT2"/>
<evidence type="ECO:0000256" key="4">
    <source>
        <dbReference type="ARBA" id="ARBA00022807"/>
    </source>
</evidence>
<dbReference type="GO" id="GO:0006508">
    <property type="term" value="P:proteolysis"/>
    <property type="evidence" value="ECO:0007669"/>
    <property type="project" value="UniProtKB-KW"/>
</dbReference>
<dbReference type="GO" id="GO:0019784">
    <property type="term" value="F:deNEDDylase activity"/>
    <property type="evidence" value="ECO:0007669"/>
    <property type="project" value="InterPro"/>
</dbReference>
<organism evidence="7 8">
    <name type="scientific">Liquidambar formosana</name>
    <name type="common">Formosan gum</name>
    <dbReference type="NCBI Taxonomy" id="63359"/>
    <lineage>
        <taxon>Eukaryota</taxon>
        <taxon>Viridiplantae</taxon>
        <taxon>Streptophyta</taxon>
        <taxon>Embryophyta</taxon>
        <taxon>Tracheophyta</taxon>
        <taxon>Spermatophyta</taxon>
        <taxon>Magnoliopsida</taxon>
        <taxon>eudicotyledons</taxon>
        <taxon>Gunneridae</taxon>
        <taxon>Pentapetalae</taxon>
        <taxon>Saxifragales</taxon>
        <taxon>Altingiaceae</taxon>
        <taxon>Liquidambar</taxon>
    </lineage>
</organism>
<comment type="similarity">
    <text evidence="1">Belongs to the peptidase C48 family.</text>
</comment>
<reference evidence="7 8" key="1">
    <citation type="journal article" date="2024" name="Plant J.">
        <title>Genome sequences and population genomics reveal climatic adaptation and genomic divergence between two closely related sweetgum species.</title>
        <authorList>
            <person name="Xu W.Q."/>
            <person name="Ren C.Q."/>
            <person name="Zhang X.Y."/>
            <person name="Comes H.P."/>
            <person name="Liu X.H."/>
            <person name="Li Y.G."/>
            <person name="Kettle C.J."/>
            <person name="Jalonen R."/>
            <person name="Gaisberger H."/>
            <person name="Ma Y.Z."/>
            <person name="Qiu Y.X."/>
        </authorList>
    </citation>
    <scope>NUCLEOTIDE SEQUENCE [LARGE SCALE GENOMIC DNA]</scope>
    <source>
        <strain evidence="7">Hangzhou</strain>
    </source>
</reference>
<evidence type="ECO:0000259" key="6">
    <source>
        <dbReference type="PROSITE" id="PS50600"/>
    </source>
</evidence>
<keyword evidence="2" id="KW-0645">Protease</keyword>
<dbReference type="InterPro" id="IPR038765">
    <property type="entry name" value="Papain-like_cys_pep_sf"/>
</dbReference>
<keyword evidence="8" id="KW-1185">Reference proteome</keyword>
<evidence type="ECO:0000313" key="7">
    <source>
        <dbReference type="EMBL" id="KAK9287568.1"/>
    </source>
</evidence>
<feature type="compositionally biased region" description="Basic and acidic residues" evidence="5">
    <location>
        <begin position="1"/>
        <end position="11"/>
    </location>
</feature>
<dbReference type="Pfam" id="PF02902">
    <property type="entry name" value="Peptidase_C48"/>
    <property type="match status" value="1"/>
</dbReference>
<dbReference type="GO" id="GO:0000338">
    <property type="term" value="P:protein deneddylation"/>
    <property type="evidence" value="ECO:0007669"/>
    <property type="project" value="TreeGrafter"/>
</dbReference>
<evidence type="ECO:0000256" key="2">
    <source>
        <dbReference type="ARBA" id="ARBA00022670"/>
    </source>
</evidence>
<feature type="compositionally biased region" description="Basic and acidic residues" evidence="5">
    <location>
        <begin position="22"/>
        <end position="33"/>
    </location>
</feature>
<dbReference type="Proteomes" id="UP001415857">
    <property type="component" value="Unassembled WGS sequence"/>
</dbReference>
<dbReference type="PANTHER" id="PTHR46468:SF1">
    <property type="entry name" value="SENTRIN-SPECIFIC PROTEASE 8"/>
    <property type="match status" value="1"/>
</dbReference>
<dbReference type="InterPro" id="IPR003653">
    <property type="entry name" value="Peptidase_C48_C"/>
</dbReference>
<comment type="caution">
    <text evidence="7">The sequence shown here is derived from an EMBL/GenBank/DDBJ whole genome shotgun (WGS) entry which is preliminary data.</text>
</comment>
<protein>
    <recommendedName>
        <fullName evidence="6">Ubiquitin-like protease family profile domain-containing protein</fullName>
    </recommendedName>
</protein>
<proteinExistence type="inferred from homology"/>
<gene>
    <name evidence="7" type="ORF">L1049_015989</name>
</gene>
<feature type="compositionally biased region" description="Basic residues" evidence="5">
    <location>
        <begin position="12"/>
        <end position="21"/>
    </location>
</feature>
<sequence>MKDKKCADFMYKKPKRDKRQAKKVDSKSQEKPPENTIVIEIDDFEEEIGPNRIMDEHLQFPAKAKVTKILHDGDKAILRKMFEEEFSLSTVWRGDDHGNHIQLRDVFNLLRERDTSSSVLDGYAEIILREAIKEKKASASTCGKSFPKTCYVSSLGTEFIESPDALQRHNMLDRHILNATRSLARYVLFPINSAFRSDMSLRHWTLLVLDAGEGKWTFYNSLLPREGIEDHHLNKANSVKEYVEEFLRSCVCGKVPISQDEVKEIILESNSPQQRDDSVDCGIFVCYIMQRIANGLEVPSKFEPREVRSFRRDMVSMFLNDGDRSWKEHWNKE</sequence>
<evidence type="ECO:0000256" key="1">
    <source>
        <dbReference type="ARBA" id="ARBA00005234"/>
    </source>
</evidence>
<dbReference type="EMBL" id="JBBPBK010000004">
    <property type="protein sequence ID" value="KAK9287568.1"/>
    <property type="molecule type" value="Genomic_DNA"/>
</dbReference>
<evidence type="ECO:0000256" key="3">
    <source>
        <dbReference type="ARBA" id="ARBA00022801"/>
    </source>
</evidence>
<feature type="domain" description="Ubiquitin-like protease family profile" evidence="6">
    <location>
        <begin position="99"/>
        <end position="292"/>
    </location>
</feature>
<dbReference type="GO" id="GO:0008234">
    <property type="term" value="F:cysteine-type peptidase activity"/>
    <property type="evidence" value="ECO:0007669"/>
    <property type="project" value="UniProtKB-KW"/>
</dbReference>
<keyword evidence="3" id="KW-0378">Hydrolase</keyword>
<dbReference type="Gene3D" id="3.40.395.10">
    <property type="entry name" value="Adenoviral Proteinase, Chain A"/>
    <property type="match status" value="1"/>
</dbReference>
<dbReference type="InterPro" id="IPR044613">
    <property type="entry name" value="Nep1/2-like"/>
</dbReference>
<dbReference type="SUPFAM" id="SSF54001">
    <property type="entry name" value="Cysteine proteinases"/>
    <property type="match status" value="1"/>
</dbReference>
<evidence type="ECO:0000313" key="8">
    <source>
        <dbReference type="Proteomes" id="UP001415857"/>
    </source>
</evidence>
<keyword evidence="4" id="KW-0788">Thiol protease</keyword>
<feature type="region of interest" description="Disordered" evidence="5">
    <location>
        <begin position="1"/>
        <end position="34"/>
    </location>
</feature>
<evidence type="ECO:0000256" key="5">
    <source>
        <dbReference type="SAM" id="MobiDB-lite"/>
    </source>
</evidence>
<accession>A0AAP0RYT2</accession>
<dbReference type="PANTHER" id="PTHR46468">
    <property type="entry name" value="SENTRIN-SPECIFIC PROTEASE 8"/>
    <property type="match status" value="1"/>
</dbReference>
<dbReference type="PROSITE" id="PS50600">
    <property type="entry name" value="ULP_PROTEASE"/>
    <property type="match status" value="1"/>
</dbReference>
<name>A0AAP0RYT2_LIQFO</name>